<protein>
    <submittedName>
        <fullName evidence="5">RNA binding protein, heterogenous nuclear RNP-K like protein</fullName>
    </submittedName>
</protein>
<feature type="domain" description="K Homology" evidence="4">
    <location>
        <begin position="207"/>
        <end position="278"/>
    </location>
</feature>
<evidence type="ECO:0000313" key="6">
    <source>
        <dbReference type="Proteomes" id="UP001212841"/>
    </source>
</evidence>
<dbReference type="SMART" id="SM00322">
    <property type="entry name" value="KH"/>
    <property type="match status" value="3"/>
</dbReference>
<reference evidence="5" key="1">
    <citation type="submission" date="2020-05" db="EMBL/GenBank/DDBJ databases">
        <title>Phylogenomic resolution of chytrid fungi.</title>
        <authorList>
            <person name="Stajich J.E."/>
            <person name="Amses K."/>
            <person name="Simmons R."/>
            <person name="Seto K."/>
            <person name="Myers J."/>
            <person name="Bonds A."/>
            <person name="Quandt C.A."/>
            <person name="Barry K."/>
            <person name="Liu P."/>
            <person name="Grigoriev I."/>
            <person name="Longcore J.E."/>
            <person name="James T.Y."/>
        </authorList>
    </citation>
    <scope>NUCLEOTIDE SEQUENCE</scope>
    <source>
        <strain evidence="5">JEL0318</strain>
    </source>
</reference>
<dbReference type="InterPro" id="IPR036612">
    <property type="entry name" value="KH_dom_type_1_sf"/>
</dbReference>
<evidence type="ECO:0000256" key="3">
    <source>
        <dbReference type="SAM" id="MobiDB-lite"/>
    </source>
</evidence>
<dbReference type="SUPFAM" id="SSF54791">
    <property type="entry name" value="Eukaryotic type KH-domain (KH-domain type I)"/>
    <property type="match status" value="3"/>
</dbReference>
<dbReference type="PROSITE" id="PS50084">
    <property type="entry name" value="KH_TYPE_1"/>
    <property type="match status" value="3"/>
</dbReference>
<feature type="compositionally biased region" description="Polar residues" evidence="3">
    <location>
        <begin position="69"/>
        <end position="78"/>
    </location>
</feature>
<feature type="region of interest" description="Disordered" evidence="3">
    <location>
        <begin position="1"/>
        <end position="124"/>
    </location>
</feature>
<dbReference type="GO" id="GO:0003723">
    <property type="term" value="F:RNA binding"/>
    <property type="evidence" value="ECO:0007669"/>
    <property type="project" value="UniProtKB-UniRule"/>
</dbReference>
<feature type="domain" description="K Homology" evidence="4">
    <location>
        <begin position="124"/>
        <end position="194"/>
    </location>
</feature>
<dbReference type="InterPro" id="IPR004087">
    <property type="entry name" value="KH_dom"/>
</dbReference>
<name>A0AAD5X4U7_9FUNG</name>
<feature type="compositionally biased region" description="Basic and acidic residues" evidence="3">
    <location>
        <begin position="79"/>
        <end position="89"/>
    </location>
</feature>
<comment type="caution">
    <text evidence="5">The sequence shown here is derived from an EMBL/GenBank/DDBJ whole genome shotgun (WGS) entry which is preliminary data.</text>
</comment>
<feature type="domain" description="K Homology" evidence="4">
    <location>
        <begin position="364"/>
        <end position="434"/>
    </location>
</feature>
<feature type="compositionally biased region" description="Polar residues" evidence="3">
    <location>
        <begin position="38"/>
        <end position="47"/>
    </location>
</feature>
<feature type="region of interest" description="Disordered" evidence="3">
    <location>
        <begin position="437"/>
        <end position="458"/>
    </location>
</feature>
<dbReference type="Gene3D" id="3.30.1370.10">
    <property type="entry name" value="K Homology domain, type 1"/>
    <property type="match status" value="3"/>
</dbReference>
<evidence type="ECO:0000256" key="2">
    <source>
        <dbReference type="PROSITE-ProRule" id="PRU00117"/>
    </source>
</evidence>
<feature type="compositionally biased region" description="Low complexity" evidence="3">
    <location>
        <begin position="48"/>
        <end position="68"/>
    </location>
</feature>
<evidence type="ECO:0000259" key="4">
    <source>
        <dbReference type="SMART" id="SM00322"/>
    </source>
</evidence>
<keyword evidence="2" id="KW-0694">RNA-binding</keyword>
<dbReference type="CDD" id="cd22455">
    <property type="entry name" value="KH-I_Rnc1_rpt1"/>
    <property type="match status" value="1"/>
</dbReference>
<accession>A0AAD5X4U7</accession>
<keyword evidence="1" id="KW-0677">Repeat</keyword>
<dbReference type="InterPro" id="IPR004088">
    <property type="entry name" value="KH_dom_type_1"/>
</dbReference>
<feature type="compositionally biased region" description="Polar residues" evidence="3">
    <location>
        <begin position="348"/>
        <end position="359"/>
    </location>
</feature>
<dbReference type="EMBL" id="JADGJD010000090">
    <property type="protein sequence ID" value="KAJ3055203.1"/>
    <property type="molecule type" value="Genomic_DNA"/>
</dbReference>
<dbReference type="AlphaFoldDB" id="A0AAD5X4U7"/>
<feature type="region of interest" description="Disordered" evidence="3">
    <location>
        <begin position="296"/>
        <end position="367"/>
    </location>
</feature>
<proteinExistence type="predicted"/>
<dbReference type="PANTHER" id="PTHR10288">
    <property type="entry name" value="KH DOMAIN CONTAINING RNA BINDING PROTEIN"/>
    <property type="match status" value="1"/>
</dbReference>
<evidence type="ECO:0000256" key="1">
    <source>
        <dbReference type="ARBA" id="ARBA00022737"/>
    </source>
</evidence>
<feature type="compositionally biased region" description="Basic and acidic residues" evidence="3">
    <location>
        <begin position="100"/>
        <end position="124"/>
    </location>
</feature>
<dbReference type="Pfam" id="PF00013">
    <property type="entry name" value="KH_1"/>
    <property type="match status" value="3"/>
</dbReference>
<keyword evidence="6" id="KW-1185">Reference proteome</keyword>
<organism evidence="5 6">
    <name type="scientific">Rhizophlyctis rosea</name>
    <dbReference type="NCBI Taxonomy" id="64517"/>
    <lineage>
        <taxon>Eukaryota</taxon>
        <taxon>Fungi</taxon>
        <taxon>Fungi incertae sedis</taxon>
        <taxon>Chytridiomycota</taxon>
        <taxon>Chytridiomycota incertae sedis</taxon>
        <taxon>Chytridiomycetes</taxon>
        <taxon>Rhizophlyctidales</taxon>
        <taxon>Rhizophlyctidaceae</taxon>
        <taxon>Rhizophlyctis</taxon>
    </lineage>
</organism>
<evidence type="ECO:0000313" key="5">
    <source>
        <dbReference type="EMBL" id="KAJ3055203.1"/>
    </source>
</evidence>
<dbReference type="CDD" id="cd22456">
    <property type="entry name" value="KH-I_Rnc1_rpt2"/>
    <property type="match status" value="1"/>
</dbReference>
<gene>
    <name evidence="5" type="primary">HEK2</name>
    <name evidence="5" type="ORF">HK097_011204</name>
</gene>
<dbReference type="Proteomes" id="UP001212841">
    <property type="component" value="Unassembled WGS sequence"/>
</dbReference>
<sequence length="458" mass="48467">MSRPPAAPANVDRRSSPYDDDPMVRLTGLSLDPDFPPSQHNNRASGNQQASRDSDAAAQEQQPSSASAKNGNNSTGDQSRTKTERKAGADDSGEGEDAQEVTHEGDQGDDEHAQHGGPQEHDGESITLRALVSSREAGVIIGKGGKNVAEVREKAGVRAGVSKVVQGVHERIMTVSGALHNVSQAYGIVARHLLENPTSNIPPAHPDWTTIRLLVSHQLMGSVIGKAGSRIREIQEESGAKIVVSKELLPQSTERVIDIYGLADSIQIAVNQIGECILNDYDRAAGTILYTPQPRTSIRTSGLRHDDGPLSGGPRERRRSSLTESPASAAGTPTYGGGRRFSRPAGPNGSTPTSANRPSSAAEEGESQTLAIPADMIGCIIGKGGSFINQIRRASGARLRIDDVQEGQTERVVTISGTDAATKKALNLLYQQLETEKQRRLGGGHGGRDGAEFEGGDL</sequence>